<dbReference type="EMBL" id="CAACVG010010005">
    <property type="protein sequence ID" value="VEN54730.1"/>
    <property type="molecule type" value="Genomic_DNA"/>
</dbReference>
<dbReference type="PANTHER" id="PTHR33964:SF1">
    <property type="entry name" value="RE45066P"/>
    <property type="match status" value="1"/>
</dbReference>
<accession>A0A653D5C1</accession>
<gene>
    <name evidence="1" type="ORF">CALMAC_LOCUS14130</name>
</gene>
<dbReference type="Proteomes" id="UP000410492">
    <property type="component" value="Unassembled WGS sequence"/>
</dbReference>
<dbReference type="OrthoDB" id="10051804at2759"/>
<evidence type="ECO:0000313" key="1">
    <source>
        <dbReference type="EMBL" id="VEN54730.1"/>
    </source>
</evidence>
<dbReference type="AlphaFoldDB" id="A0A653D5C1"/>
<organism evidence="1 2">
    <name type="scientific">Callosobruchus maculatus</name>
    <name type="common">Southern cowpea weevil</name>
    <name type="synonym">Pulse bruchid</name>
    <dbReference type="NCBI Taxonomy" id="64391"/>
    <lineage>
        <taxon>Eukaryota</taxon>
        <taxon>Metazoa</taxon>
        <taxon>Ecdysozoa</taxon>
        <taxon>Arthropoda</taxon>
        <taxon>Hexapoda</taxon>
        <taxon>Insecta</taxon>
        <taxon>Pterygota</taxon>
        <taxon>Neoptera</taxon>
        <taxon>Endopterygota</taxon>
        <taxon>Coleoptera</taxon>
        <taxon>Polyphaga</taxon>
        <taxon>Cucujiformia</taxon>
        <taxon>Chrysomeloidea</taxon>
        <taxon>Chrysomelidae</taxon>
        <taxon>Bruchinae</taxon>
        <taxon>Bruchini</taxon>
        <taxon>Callosobruchus</taxon>
    </lineage>
</organism>
<dbReference type="PANTHER" id="PTHR33964">
    <property type="entry name" value="RE45066P-RELATED"/>
    <property type="match status" value="1"/>
</dbReference>
<keyword evidence="2" id="KW-1185">Reference proteome</keyword>
<name>A0A653D5C1_CALMS</name>
<reference evidence="1 2" key="1">
    <citation type="submission" date="2019-01" db="EMBL/GenBank/DDBJ databases">
        <authorList>
            <person name="Sayadi A."/>
        </authorList>
    </citation>
    <scope>NUCLEOTIDE SEQUENCE [LARGE SCALE GENOMIC DNA]</scope>
</reference>
<proteinExistence type="predicted"/>
<evidence type="ECO:0000313" key="2">
    <source>
        <dbReference type="Proteomes" id="UP000410492"/>
    </source>
</evidence>
<sequence>MRNIDAFQEYVECSTHAVRRQCGDEAADFSRGFLDKMSSSMIQLHCTEYGRRECGLISSATSLFNTQQPVLVGLILSIVSLIFR</sequence>
<protein>
    <submittedName>
        <fullName evidence="1">Uncharacterized protein</fullName>
    </submittedName>
</protein>